<dbReference type="Pfam" id="PF00106">
    <property type="entry name" value="adh_short"/>
    <property type="match status" value="2"/>
</dbReference>
<name>A0AA88XP96_PINIB</name>
<sequence>MGVPVFAACLTDQGIKDLQEQCSSNLKVLKLNVTDDEDIENAVKFVEKNLGPGENLWSVINNAGIITTLAPTEWYQKSDYEKTLSVNLLGSIMVATKFLPLLRKSRGRIINMGSIVSLIPMPNLAAYTVSKAGLDAFSDVLRRDMYSFGVSVHTILPTGFRTNICPNSVLDHTKDTYNTILSSEQKEFYKSTFEDLMKAYKLREILLDSDISKVTNKMTHALFSKFPKTKYWVGPGAVAVFWPLSLMPYWISDFIFRGGPSFSTFAVVLLVCFAKLLEHYVRSFWVEDIKSKHVLITGCDCGFGNHMARKLDKMGVSVFASCLTDQGMKDLQEQCSSNLKVLKLNVTNDEDIENAVKFVEKNIGPGESLWSIVNNAGLMTTIAPVEWHLKSDYEKTLRVNLLGSIMVTTKFLPLLRKSRGRVINMASIVCMIPMPNLAAYTVSKAGLDAFSDVLRRDMYSFGVSVHTIHPTGFRTNICPESVLEHTKEIYNTNLSYEQKTFYKSTLDDRKCSVPSRYYSFFLSG</sequence>
<dbReference type="Proteomes" id="UP001186944">
    <property type="component" value="Unassembled WGS sequence"/>
</dbReference>
<keyword evidence="1" id="KW-0560">Oxidoreductase</keyword>
<protein>
    <submittedName>
        <fullName evidence="2">Uncharacterized protein</fullName>
    </submittedName>
</protein>
<dbReference type="Gene3D" id="3.40.50.720">
    <property type="entry name" value="NAD(P)-binding Rossmann-like Domain"/>
    <property type="match status" value="2"/>
</dbReference>
<dbReference type="PRINTS" id="PR00080">
    <property type="entry name" value="SDRFAMILY"/>
</dbReference>
<evidence type="ECO:0000313" key="2">
    <source>
        <dbReference type="EMBL" id="KAK3084902.1"/>
    </source>
</evidence>
<dbReference type="GO" id="GO:0016491">
    <property type="term" value="F:oxidoreductase activity"/>
    <property type="evidence" value="ECO:0007669"/>
    <property type="project" value="UniProtKB-KW"/>
</dbReference>
<dbReference type="GO" id="GO:0008202">
    <property type="term" value="P:steroid metabolic process"/>
    <property type="evidence" value="ECO:0007669"/>
    <property type="project" value="TreeGrafter"/>
</dbReference>
<organism evidence="2 3">
    <name type="scientific">Pinctada imbricata</name>
    <name type="common">Atlantic pearl-oyster</name>
    <name type="synonym">Pinctada martensii</name>
    <dbReference type="NCBI Taxonomy" id="66713"/>
    <lineage>
        <taxon>Eukaryota</taxon>
        <taxon>Metazoa</taxon>
        <taxon>Spiralia</taxon>
        <taxon>Lophotrochozoa</taxon>
        <taxon>Mollusca</taxon>
        <taxon>Bivalvia</taxon>
        <taxon>Autobranchia</taxon>
        <taxon>Pteriomorphia</taxon>
        <taxon>Pterioida</taxon>
        <taxon>Pterioidea</taxon>
        <taxon>Pteriidae</taxon>
        <taxon>Pinctada</taxon>
    </lineage>
</organism>
<dbReference type="InterPro" id="IPR036291">
    <property type="entry name" value="NAD(P)-bd_dom_sf"/>
</dbReference>
<dbReference type="SUPFAM" id="SSF51735">
    <property type="entry name" value="NAD(P)-binding Rossmann-fold domains"/>
    <property type="match status" value="2"/>
</dbReference>
<dbReference type="PANTHER" id="PTHR43313">
    <property type="entry name" value="SHORT-CHAIN DEHYDROGENASE/REDUCTASE FAMILY 9C"/>
    <property type="match status" value="1"/>
</dbReference>
<evidence type="ECO:0000313" key="3">
    <source>
        <dbReference type="Proteomes" id="UP001186944"/>
    </source>
</evidence>
<gene>
    <name evidence="2" type="ORF">FSP39_021131</name>
</gene>
<dbReference type="PANTHER" id="PTHR43313:SF43">
    <property type="entry name" value="D-BETA-HYDROXYBUTYRATE DEHYDROGENASE, MITOCHONDRIAL"/>
    <property type="match status" value="1"/>
</dbReference>
<dbReference type="EMBL" id="VSWD01000013">
    <property type="protein sequence ID" value="KAK3084902.1"/>
    <property type="molecule type" value="Genomic_DNA"/>
</dbReference>
<dbReference type="PROSITE" id="PS00061">
    <property type="entry name" value="ADH_SHORT"/>
    <property type="match status" value="2"/>
</dbReference>
<keyword evidence="3" id="KW-1185">Reference proteome</keyword>
<dbReference type="AlphaFoldDB" id="A0AA88XP96"/>
<proteinExistence type="predicted"/>
<evidence type="ECO:0000256" key="1">
    <source>
        <dbReference type="ARBA" id="ARBA00023002"/>
    </source>
</evidence>
<dbReference type="PRINTS" id="PR00081">
    <property type="entry name" value="GDHRDH"/>
</dbReference>
<accession>A0AA88XP96</accession>
<comment type="caution">
    <text evidence="2">The sequence shown here is derived from an EMBL/GenBank/DDBJ whole genome shotgun (WGS) entry which is preliminary data.</text>
</comment>
<reference evidence="2" key="1">
    <citation type="submission" date="2019-08" db="EMBL/GenBank/DDBJ databases">
        <title>The improved chromosome-level genome for the pearl oyster Pinctada fucata martensii using PacBio sequencing and Hi-C.</title>
        <authorList>
            <person name="Zheng Z."/>
        </authorList>
    </citation>
    <scope>NUCLEOTIDE SEQUENCE</scope>
    <source>
        <strain evidence="2">ZZ-2019</strain>
        <tissue evidence="2">Adductor muscle</tissue>
    </source>
</reference>
<dbReference type="InterPro" id="IPR020904">
    <property type="entry name" value="Sc_DH/Rdtase_CS"/>
</dbReference>
<dbReference type="InterPro" id="IPR002347">
    <property type="entry name" value="SDR_fam"/>
</dbReference>